<dbReference type="EMBL" id="GIIL01002506">
    <property type="protein sequence ID" value="NOV46232.1"/>
    <property type="molecule type" value="Transcribed_RNA"/>
</dbReference>
<dbReference type="Pfam" id="PF11875">
    <property type="entry name" value="DnaJ-like_C11_C"/>
    <property type="match status" value="1"/>
</dbReference>
<keyword evidence="1" id="KW-0143">Chaperone</keyword>
<dbReference type="InterPro" id="IPR024586">
    <property type="entry name" value="DnaJ-like_C11_C"/>
</dbReference>
<dbReference type="Pfam" id="PF22774">
    <property type="entry name" value="DNAJC11_beta-barrel"/>
    <property type="match status" value="1"/>
</dbReference>
<dbReference type="CDD" id="cd06257">
    <property type="entry name" value="DnaJ"/>
    <property type="match status" value="1"/>
</dbReference>
<proteinExistence type="predicted"/>
<dbReference type="SUPFAM" id="SSF46565">
    <property type="entry name" value="Chaperone J-domain"/>
    <property type="match status" value="1"/>
</dbReference>
<name>A0A6M2DIU2_XENCH</name>
<dbReference type="PROSITE" id="PS50076">
    <property type="entry name" value="DNAJ_2"/>
    <property type="match status" value="1"/>
</dbReference>
<dbReference type="AlphaFoldDB" id="A0A6M2DIU2"/>
<reference evidence="3" key="1">
    <citation type="submission" date="2020-03" db="EMBL/GenBank/DDBJ databases">
        <title>Transcriptomic Profiling of the Digestive Tract of the Rat Flea, Xenopsylla cheopis, Following Blood Feeding and Infection with Yersinia pestis.</title>
        <authorList>
            <person name="Bland D.M."/>
            <person name="Martens C.A."/>
            <person name="Virtaneva K."/>
            <person name="Kanakabandi K."/>
            <person name="Long D."/>
            <person name="Rosenke R."/>
            <person name="Saturday G.A."/>
            <person name="Hoyt F.H."/>
            <person name="Bruno D.P."/>
            <person name="Ribeiro J.M.C."/>
            <person name="Hinnebusch J."/>
        </authorList>
    </citation>
    <scope>NUCLEOTIDE SEQUENCE</scope>
</reference>
<evidence type="ECO:0000256" key="1">
    <source>
        <dbReference type="ARBA" id="ARBA00023186"/>
    </source>
</evidence>
<dbReference type="PANTHER" id="PTHR44157">
    <property type="entry name" value="DNAJ HOMOLOG SUBFAMILY C MEMBER 11"/>
    <property type="match status" value="1"/>
</dbReference>
<dbReference type="PANTHER" id="PTHR44157:SF1">
    <property type="entry name" value="DNAJ HOMOLOG SUBFAMILY C MEMBER 11"/>
    <property type="match status" value="1"/>
</dbReference>
<feature type="domain" description="J" evidence="2">
    <location>
        <begin position="13"/>
        <end position="81"/>
    </location>
</feature>
<dbReference type="GO" id="GO:0042407">
    <property type="term" value="P:cristae formation"/>
    <property type="evidence" value="ECO:0007669"/>
    <property type="project" value="TreeGrafter"/>
</dbReference>
<dbReference type="InterPro" id="IPR052243">
    <property type="entry name" value="Mito_inner_membrane_organizer"/>
</dbReference>
<dbReference type="InterPro" id="IPR055225">
    <property type="entry name" value="DNAJC11-like_beta-barrel"/>
</dbReference>
<evidence type="ECO:0000259" key="2">
    <source>
        <dbReference type="PROSITE" id="PS50076"/>
    </source>
</evidence>
<dbReference type="Pfam" id="PF00226">
    <property type="entry name" value="DnaJ"/>
    <property type="match status" value="1"/>
</dbReference>
<dbReference type="GO" id="GO:0005739">
    <property type="term" value="C:mitochondrion"/>
    <property type="evidence" value="ECO:0007669"/>
    <property type="project" value="GOC"/>
</dbReference>
<dbReference type="PRINTS" id="PR00625">
    <property type="entry name" value="JDOMAIN"/>
</dbReference>
<dbReference type="Gene3D" id="1.10.287.110">
    <property type="entry name" value="DnaJ domain"/>
    <property type="match status" value="1"/>
</dbReference>
<dbReference type="InterPro" id="IPR036869">
    <property type="entry name" value="J_dom_sf"/>
</dbReference>
<protein>
    <submittedName>
        <fullName evidence="3">Putative molecular chaperone dnaj superfamily</fullName>
    </submittedName>
</protein>
<sequence length="556" mass="62996">MDEDTEDNSFEENYYSFLNIPRTATPEEINSAYRNFSRLFHPDKHQDAVQKENAEIMFNRTKQAYEVLSNPHKRAIYDSLGIKGLQTDGWEIVSRTRTPAEIREEYERLARERAERRLQQRTNPRGNVTLNVNATELFTTYVDEYELDDIDKGFPTIEVSGMNISQSIEAPLTLRDTITMSGSIGTQNGTGSGRVNISGRRLLSERGWIELDIGAGSGPSMGFKGFRTLSKRVFCNFVSVLQFTPRGIRPEFVSTLAMQLDKHTVGYLTHRYGTQSSMSTMVVRDTEGGHYNFTLQAGLPHSFISIAYTKKMLERELKLKIAIKIGTFGALFEYGAEKKVSQHSSLSATMSVGVPTGVTLKIKLVRASQTYLFPIHLCEEVIPSPIFYGTVVPLLGWMLLKRFIVEPMQQEQKDREMEKAREANKTRLMEQRREAMAAIDLMTATYARIRSEEEAKGGLVIIKAIYGIIMSTKPNHQFNDTEVLDVTVPVQCMVKDSKLSLHEATKSQLPGFCDTCLGENKMLHIQYSFRGNMHEVTIQDNEVLRIPKPAHRVTTT</sequence>
<accession>A0A6M2DIU2</accession>
<dbReference type="InterPro" id="IPR001623">
    <property type="entry name" value="DnaJ_domain"/>
</dbReference>
<evidence type="ECO:0000313" key="3">
    <source>
        <dbReference type="EMBL" id="NOV46232.1"/>
    </source>
</evidence>
<organism evidence="3">
    <name type="scientific">Xenopsylla cheopis</name>
    <name type="common">Oriental rat flea</name>
    <name type="synonym">Pulex cheopis</name>
    <dbReference type="NCBI Taxonomy" id="163159"/>
    <lineage>
        <taxon>Eukaryota</taxon>
        <taxon>Metazoa</taxon>
        <taxon>Ecdysozoa</taxon>
        <taxon>Arthropoda</taxon>
        <taxon>Hexapoda</taxon>
        <taxon>Insecta</taxon>
        <taxon>Pterygota</taxon>
        <taxon>Neoptera</taxon>
        <taxon>Endopterygota</taxon>
        <taxon>Siphonaptera</taxon>
        <taxon>Pulicidae</taxon>
        <taxon>Xenopsyllinae</taxon>
        <taxon>Xenopsylla</taxon>
    </lineage>
</organism>
<dbReference type="SMART" id="SM00271">
    <property type="entry name" value="DnaJ"/>
    <property type="match status" value="1"/>
</dbReference>